<sequence>MLSGNKPVSILSSSLNSHLTSFTCGSTQYLSISSASCPFCLSVNTFGKQLANRFKTLENIVN</sequence>
<evidence type="ECO:0000313" key="1">
    <source>
        <dbReference type="EMBL" id="WAQ97610.1"/>
    </source>
</evidence>
<reference evidence="1" key="1">
    <citation type="submission" date="2022-11" db="EMBL/GenBank/DDBJ databases">
        <title>Centuries of genome instability and evolution in soft-shell clam transmissible cancer (bioRxiv).</title>
        <authorList>
            <person name="Hart S.F.M."/>
            <person name="Yonemitsu M.A."/>
            <person name="Giersch R.M."/>
            <person name="Beal B.F."/>
            <person name="Arriagada G."/>
            <person name="Davis B.W."/>
            <person name="Ostrander E.A."/>
            <person name="Goff S.P."/>
            <person name="Metzger M.J."/>
        </authorList>
    </citation>
    <scope>NUCLEOTIDE SEQUENCE</scope>
    <source>
        <strain evidence="1">MELC-2E11</strain>
        <tissue evidence="1">Siphon/mantle</tissue>
    </source>
</reference>
<protein>
    <submittedName>
        <fullName evidence="1">Uncharacterized protein</fullName>
    </submittedName>
</protein>
<keyword evidence="2" id="KW-1185">Reference proteome</keyword>
<dbReference type="EMBL" id="CP111013">
    <property type="protein sequence ID" value="WAQ97610.1"/>
    <property type="molecule type" value="Genomic_DNA"/>
</dbReference>
<proteinExistence type="predicted"/>
<name>A0ABY7DRN1_MYAAR</name>
<organism evidence="1 2">
    <name type="scientific">Mya arenaria</name>
    <name type="common">Soft-shell clam</name>
    <dbReference type="NCBI Taxonomy" id="6604"/>
    <lineage>
        <taxon>Eukaryota</taxon>
        <taxon>Metazoa</taxon>
        <taxon>Spiralia</taxon>
        <taxon>Lophotrochozoa</taxon>
        <taxon>Mollusca</taxon>
        <taxon>Bivalvia</taxon>
        <taxon>Autobranchia</taxon>
        <taxon>Heteroconchia</taxon>
        <taxon>Euheterodonta</taxon>
        <taxon>Imparidentia</taxon>
        <taxon>Neoheterodontei</taxon>
        <taxon>Myida</taxon>
        <taxon>Myoidea</taxon>
        <taxon>Myidae</taxon>
        <taxon>Mya</taxon>
    </lineage>
</organism>
<evidence type="ECO:0000313" key="2">
    <source>
        <dbReference type="Proteomes" id="UP001164746"/>
    </source>
</evidence>
<dbReference type="Proteomes" id="UP001164746">
    <property type="component" value="Chromosome 2"/>
</dbReference>
<gene>
    <name evidence="1" type="ORF">MAR_030300</name>
</gene>
<accession>A0ABY7DRN1</accession>